<feature type="region of interest" description="Disordered" evidence="1">
    <location>
        <begin position="50"/>
        <end position="71"/>
    </location>
</feature>
<gene>
    <name evidence="2" type="ORF">QLX08_011338</name>
</gene>
<accession>A0AAW0Z8P0</accession>
<dbReference type="EMBL" id="JAWNGG020000368">
    <property type="protein sequence ID" value="KAK9293812.1"/>
    <property type="molecule type" value="Genomic_DNA"/>
</dbReference>
<evidence type="ECO:0000313" key="2">
    <source>
        <dbReference type="EMBL" id="KAK9293812.1"/>
    </source>
</evidence>
<evidence type="ECO:0000313" key="3">
    <source>
        <dbReference type="Proteomes" id="UP001432146"/>
    </source>
</evidence>
<proteinExistence type="predicted"/>
<reference evidence="2 3" key="1">
    <citation type="submission" date="2024-05" db="EMBL/GenBank/DDBJ databases">
        <title>The nuclear and mitochondrial genome assemblies of Tetragonisca angustula (Apidae: Meliponini), a tiny yet remarkable pollinator in the Neotropics.</title>
        <authorList>
            <person name="Ferrari R."/>
            <person name="Ricardo P.C."/>
            <person name="Dias F.C."/>
            <person name="Araujo N.S."/>
            <person name="Soares D.O."/>
            <person name="Zhou Q.-S."/>
            <person name="Zhu C.-D."/>
            <person name="Coutinho L."/>
            <person name="Airas M.C."/>
            <person name="Batista T.M."/>
        </authorList>
    </citation>
    <scope>NUCLEOTIDE SEQUENCE [LARGE SCALE GENOMIC DNA]</scope>
    <source>
        <strain evidence="2">ASF017062</strain>
        <tissue evidence="2">Abdomen</tissue>
    </source>
</reference>
<dbReference type="AlphaFoldDB" id="A0AAW0Z8P0"/>
<protein>
    <submittedName>
        <fullName evidence="2">Uncharacterized protein</fullName>
    </submittedName>
</protein>
<feature type="compositionally biased region" description="Low complexity" evidence="1">
    <location>
        <begin position="50"/>
        <end position="59"/>
    </location>
</feature>
<sequence length="71" mass="7893">MFIGASVANSASYGTVRAPFDQCCGLTSYAQDILCNFTRFIDVIHPRVNRNSRSSSFPSRECRSTDILGRQ</sequence>
<dbReference type="Proteomes" id="UP001432146">
    <property type="component" value="Unassembled WGS sequence"/>
</dbReference>
<organism evidence="2 3">
    <name type="scientific">Tetragonisca angustula</name>
    <dbReference type="NCBI Taxonomy" id="166442"/>
    <lineage>
        <taxon>Eukaryota</taxon>
        <taxon>Metazoa</taxon>
        <taxon>Ecdysozoa</taxon>
        <taxon>Arthropoda</taxon>
        <taxon>Hexapoda</taxon>
        <taxon>Insecta</taxon>
        <taxon>Pterygota</taxon>
        <taxon>Neoptera</taxon>
        <taxon>Endopterygota</taxon>
        <taxon>Hymenoptera</taxon>
        <taxon>Apocrita</taxon>
        <taxon>Aculeata</taxon>
        <taxon>Apoidea</taxon>
        <taxon>Anthophila</taxon>
        <taxon>Apidae</taxon>
        <taxon>Tetragonisca</taxon>
    </lineage>
</organism>
<name>A0AAW0Z8P0_9HYME</name>
<comment type="caution">
    <text evidence="2">The sequence shown here is derived from an EMBL/GenBank/DDBJ whole genome shotgun (WGS) entry which is preliminary data.</text>
</comment>
<keyword evidence="3" id="KW-1185">Reference proteome</keyword>
<evidence type="ECO:0000256" key="1">
    <source>
        <dbReference type="SAM" id="MobiDB-lite"/>
    </source>
</evidence>